<comment type="pathway">
    <text evidence="2 11">Glycolipid biosynthesis; glycosylphosphatidylinositol-anchor biosynthesis.</text>
</comment>
<feature type="transmembrane region" description="Helical" evidence="11">
    <location>
        <begin position="477"/>
        <end position="499"/>
    </location>
</feature>
<evidence type="ECO:0000256" key="4">
    <source>
        <dbReference type="ARBA" id="ARBA00020410"/>
    </source>
</evidence>
<evidence type="ECO:0000256" key="9">
    <source>
        <dbReference type="ARBA" id="ARBA00023136"/>
    </source>
</evidence>
<evidence type="ECO:0000256" key="6">
    <source>
        <dbReference type="ARBA" id="ARBA00022692"/>
    </source>
</evidence>
<dbReference type="GO" id="GO:0000030">
    <property type="term" value="F:mannosyltransferase activity"/>
    <property type="evidence" value="ECO:0007669"/>
    <property type="project" value="TreeGrafter"/>
</dbReference>
<keyword evidence="6 11" id="KW-0812">Transmembrane</keyword>
<comment type="caution">
    <text evidence="12">The sequence shown here is derived from an EMBL/GenBank/DDBJ whole genome shotgun (WGS) entry which is preliminary data.</text>
</comment>
<reference evidence="12" key="1">
    <citation type="journal article" date="2020" name="Stud. Mycol.">
        <title>101 Dothideomycetes genomes: a test case for predicting lifestyles and emergence of pathogens.</title>
        <authorList>
            <person name="Haridas S."/>
            <person name="Albert R."/>
            <person name="Binder M."/>
            <person name="Bloem J."/>
            <person name="Labutti K."/>
            <person name="Salamov A."/>
            <person name="Andreopoulos B."/>
            <person name="Baker S."/>
            <person name="Barry K."/>
            <person name="Bills G."/>
            <person name="Bluhm B."/>
            <person name="Cannon C."/>
            <person name="Castanera R."/>
            <person name="Culley D."/>
            <person name="Daum C."/>
            <person name="Ezra D."/>
            <person name="Gonzalez J."/>
            <person name="Henrissat B."/>
            <person name="Kuo A."/>
            <person name="Liang C."/>
            <person name="Lipzen A."/>
            <person name="Lutzoni F."/>
            <person name="Magnuson J."/>
            <person name="Mondo S."/>
            <person name="Nolan M."/>
            <person name="Ohm R."/>
            <person name="Pangilinan J."/>
            <person name="Park H.-J."/>
            <person name="Ramirez L."/>
            <person name="Alfaro M."/>
            <person name="Sun H."/>
            <person name="Tritt A."/>
            <person name="Yoshinaga Y."/>
            <person name="Zwiers L.-H."/>
            <person name="Turgeon B."/>
            <person name="Goodwin S."/>
            <person name="Spatafora J."/>
            <person name="Crous P."/>
            <person name="Grigoriev I."/>
        </authorList>
    </citation>
    <scope>NUCLEOTIDE SEQUENCE</scope>
    <source>
        <strain evidence="12">CBS 130266</strain>
    </source>
</reference>
<evidence type="ECO:0000256" key="1">
    <source>
        <dbReference type="ARBA" id="ARBA00004643"/>
    </source>
</evidence>
<proteinExistence type="inferred from homology"/>
<gene>
    <name evidence="12" type="ORF">EJ08DRAFT_670574</name>
</gene>
<name>A0A9P4NRR9_9PEZI</name>
<evidence type="ECO:0000256" key="11">
    <source>
        <dbReference type="RuleBase" id="RU366056"/>
    </source>
</evidence>
<evidence type="ECO:0000256" key="5">
    <source>
        <dbReference type="ARBA" id="ARBA00022502"/>
    </source>
</evidence>
<accession>A0A9P4NRR9</accession>
<dbReference type="Proteomes" id="UP000800235">
    <property type="component" value="Unassembled WGS sequence"/>
</dbReference>
<evidence type="ECO:0000256" key="7">
    <source>
        <dbReference type="ARBA" id="ARBA00022824"/>
    </source>
</evidence>
<evidence type="ECO:0000313" key="13">
    <source>
        <dbReference type="Proteomes" id="UP000800235"/>
    </source>
</evidence>
<dbReference type="OrthoDB" id="5546453at2759"/>
<dbReference type="Pfam" id="PF08320">
    <property type="entry name" value="PIG-X"/>
    <property type="match status" value="1"/>
</dbReference>
<organism evidence="12 13">
    <name type="scientific">Tothia fuscella</name>
    <dbReference type="NCBI Taxonomy" id="1048955"/>
    <lineage>
        <taxon>Eukaryota</taxon>
        <taxon>Fungi</taxon>
        <taxon>Dikarya</taxon>
        <taxon>Ascomycota</taxon>
        <taxon>Pezizomycotina</taxon>
        <taxon>Dothideomycetes</taxon>
        <taxon>Pleosporomycetidae</taxon>
        <taxon>Venturiales</taxon>
        <taxon>Cylindrosympodiaceae</taxon>
        <taxon>Tothia</taxon>
    </lineage>
</organism>
<dbReference type="GO" id="GO:1990529">
    <property type="term" value="C:glycosylphosphatidylinositol-mannosyltransferase I complex"/>
    <property type="evidence" value="ECO:0007669"/>
    <property type="project" value="TreeGrafter"/>
</dbReference>
<keyword evidence="10" id="KW-0325">Glycoprotein</keyword>
<evidence type="ECO:0000256" key="2">
    <source>
        <dbReference type="ARBA" id="ARBA00004687"/>
    </source>
</evidence>
<keyword evidence="13" id="KW-1185">Reference proteome</keyword>
<dbReference type="InterPro" id="IPR042322">
    <property type="entry name" value="Pbn1"/>
</dbReference>
<keyword evidence="8 11" id="KW-1133">Transmembrane helix</keyword>
<dbReference type="SMART" id="SM00780">
    <property type="entry name" value="PIG-X"/>
    <property type="match status" value="1"/>
</dbReference>
<comment type="function">
    <text evidence="11">Required for proper folding and/or the stability of a subset of proteins in the endoplasmic reticulum. Component of glycosylphosphatidylinositol-mannosyltransferase 1 which transfers the first of the 4 mannoses in the GPI-anchor precursors during GPI-anchor biosynthesis. Probably acts by stabilizing the mannosyltransferase GPI14.</text>
</comment>
<keyword evidence="9 11" id="KW-0472">Membrane</keyword>
<dbReference type="GO" id="GO:0006506">
    <property type="term" value="P:GPI anchor biosynthetic process"/>
    <property type="evidence" value="ECO:0007669"/>
    <property type="project" value="UniProtKB-KW"/>
</dbReference>
<dbReference type="GO" id="GO:0005789">
    <property type="term" value="C:endoplasmic reticulum membrane"/>
    <property type="evidence" value="ECO:0007669"/>
    <property type="project" value="UniProtKB-SubCell"/>
</dbReference>
<protein>
    <recommendedName>
        <fullName evidence="4 11">Protein PBN1</fullName>
    </recommendedName>
</protein>
<comment type="similarity">
    <text evidence="3 11">Belongs to the PIGX family.</text>
</comment>
<evidence type="ECO:0000256" key="8">
    <source>
        <dbReference type="ARBA" id="ARBA00022989"/>
    </source>
</evidence>
<evidence type="ECO:0000256" key="3">
    <source>
        <dbReference type="ARBA" id="ARBA00010345"/>
    </source>
</evidence>
<dbReference type="PANTHER" id="PTHR28533">
    <property type="entry name" value="PROTEIN PBN1"/>
    <property type="match status" value="1"/>
</dbReference>
<dbReference type="EMBL" id="MU007039">
    <property type="protein sequence ID" value="KAF2430467.1"/>
    <property type="molecule type" value="Genomic_DNA"/>
</dbReference>
<dbReference type="PANTHER" id="PTHR28533:SF1">
    <property type="entry name" value="PROTEIN PBN1"/>
    <property type="match status" value="1"/>
</dbReference>
<keyword evidence="7 11" id="KW-0256">Endoplasmic reticulum</keyword>
<dbReference type="InterPro" id="IPR013233">
    <property type="entry name" value="PIG-X/PBN1"/>
</dbReference>
<comment type="subcellular location">
    <subcellularLocation>
        <location evidence="11">Endoplasmic reticulum membrane</location>
        <topology evidence="11">Single-pass membrane protein</topology>
    </subcellularLocation>
    <subcellularLocation>
        <location evidence="1">Endoplasmic reticulum membrane</location>
        <topology evidence="1">Single-pass type III membrane protein</topology>
    </subcellularLocation>
</comment>
<evidence type="ECO:0000256" key="10">
    <source>
        <dbReference type="ARBA" id="ARBA00023180"/>
    </source>
</evidence>
<sequence length="515" mass="57499">MKERITYIIRNPKLGFEPSNLEVAKASISVSSLDGAKEHRITLALAEVPQELVRVLKNCHELHIRWATSREHDSIAPYVSRVTPGLHVFYTPLREKATKRLCSLIQKLFGSYLKCVSTENILINFWSAFTTPPNISGRFSHSASRQYFQPLESTDNLVAYIGQTTCSEHNYECKLRVHDLLTADYIDGDYDSISHAVNLRAYWSQSHLTDKLWWETHHIPANGSLEVGVLINETPDEEEELRYSGFLTQVGDDDKPSPTLFSFPARHHPLPQSSTFKASFRIPSGLHPTYSVQLPADSLTPPSRDCYLHSYLTLPSPLFIDKYPLSDPLFLASHNLKALHSISGATDLEAPDWVTDAWGSAVLFEIVTPPSAKESLEVTIPTHLRYLSPIDSRTAQGLRSLLIPYPSVFWACNAELGSQFSTSPFDRTNLGYDGLFGPKTVFYYFNPSGPVNGSGLANFLDVPVLDLNRTGAGMVEWGTVFVILVGTAWVCWSLMGDFVSWGKGGREKEIGNKSD</sequence>
<keyword evidence="5 11" id="KW-0337">GPI-anchor biosynthesis</keyword>
<dbReference type="AlphaFoldDB" id="A0A9P4NRR9"/>
<evidence type="ECO:0000313" key="12">
    <source>
        <dbReference type="EMBL" id="KAF2430467.1"/>
    </source>
</evidence>